<dbReference type="NCBIfam" id="TIGR00384">
    <property type="entry name" value="dhsB"/>
    <property type="match status" value="1"/>
</dbReference>
<dbReference type="InterPro" id="IPR004489">
    <property type="entry name" value="Succ_DH/fum_Rdtase_Fe-S"/>
</dbReference>
<reference evidence="13" key="1">
    <citation type="journal article" date="2014" name="Genome Biol. Evol.">
        <title>Pangenome evidence for extensive interdomain horizontal transfer affecting lineage core and shell genes in uncultured planktonic thaumarchaeota and euryarchaeota.</title>
        <authorList>
            <person name="Deschamps P."/>
            <person name="Zivanovic Y."/>
            <person name="Moreira D."/>
            <person name="Rodriguez-Valera F."/>
            <person name="Lopez-Garcia P."/>
        </authorList>
    </citation>
    <scope>NUCLEOTIDE SEQUENCE</scope>
</reference>
<evidence type="ECO:0000313" key="13">
    <source>
        <dbReference type="EMBL" id="AIE90363.1"/>
    </source>
</evidence>
<dbReference type="InterPro" id="IPR001041">
    <property type="entry name" value="2Fe-2S_ferredoxin-type"/>
</dbReference>
<dbReference type="NCBIfam" id="NF009052">
    <property type="entry name" value="PRK12386.1"/>
    <property type="match status" value="1"/>
</dbReference>
<dbReference type="PROSITE" id="PS51085">
    <property type="entry name" value="2FE2S_FER_2"/>
    <property type="match status" value="1"/>
</dbReference>
<name>A0A075FH61_9EURY</name>
<dbReference type="InterPro" id="IPR025192">
    <property type="entry name" value="Succ_DH/fum_Rdtase_N"/>
</dbReference>
<comment type="cofactor">
    <cofactor evidence="1">
        <name>[3Fe-4S] cluster</name>
        <dbReference type="ChEBI" id="CHEBI:21137"/>
    </cofactor>
</comment>
<dbReference type="GO" id="GO:0005886">
    <property type="term" value="C:plasma membrane"/>
    <property type="evidence" value="ECO:0007669"/>
    <property type="project" value="TreeGrafter"/>
</dbReference>
<dbReference type="GO" id="GO:0022904">
    <property type="term" value="P:respiratory electron transport chain"/>
    <property type="evidence" value="ECO:0007669"/>
    <property type="project" value="TreeGrafter"/>
</dbReference>
<keyword evidence="9" id="KW-0408">Iron</keyword>
<dbReference type="PROSITE" id="PS00197">
    <property type="entry name" value="2FE2S_FER_1"/>
    <property type="match status" value="1"/>
</dbReference>
<evidence type="ECO:0000256" key="3">
    <source>
        <dbReference type="ARBA" id="ARBA00005163"/>
    </source>
</evidence>
<evidence type="ECO:0000256" key="11">
    <source>
        <dbReference type="ARBA" id="ARBA00034078"/>
    </source>
</evidence>
<dbReference type="CDD" id="cd00207">
    <property type="entry name" value="fer2"/>
    <property type="match status" value="1"/>
</dbReference>
<evidence type="ECO:0000256" key="7">
    <source>
        <dbReference type="ARBA" id="ARBA00022723"/>
    </source>
</evidence>
<dbReference type="InterPro" id="IPR009051">
    <property type="entry name" value="Helical_ferredxn"/>
</dbReference>
<keyword evidence="6" id="KW-0001">2Fe-2S</keyword>
<evidence type="ECO:0000256" key="8">
    <source>
        <dbReference type="ARBA" id="ARBA00023002"/>
    </source>
</evidence>
<dbReference type="SUPFAM" id="SSF46548">
    <property type="entry name" value="alpha-helical ferredoxin"/>
    <property type="match status" value="1"/>
</dbReference>
<dbReference type="PANTHER" id="PTHR11921:SF29">
    <property type="entry name" value="SUCCINATE DEHYDROGENASE [UBIQUINONE] IRON-SULFUR SUBUNIT, MITOCHONDRIAL"/>
    <property type="match status" value="1"/>
</dbReference>
<comment type="similarity">
    <text evidence="4">Belongs to the succinate dehydrogenase/fumarate reductase iron-sulfur protein family.</text>
</comment>
<keyword evidence="7" id="KW-0479">Metal-binding</keyword>
<gene>
    <name evidence="13" type="primary">sdhB</name>
</gene>
<feature type="domain" description="2Fe-2S ferredoxin-type" evidence="12">
    <location>
        <begin position="3"/>
        <end position="101"/>
    </location>
</feature>
<dbReference type="Pfam" id="PF13183">
    <property type="entry name" value="Fer4_8"/>
    <property type="match status" value="1"/>
</dbReference>
<dbReference type="GO" id="GO:0016491">
    <property type="term" value="F:oxidoreductase activity"/>
    <property type="evidence" value="ECO:0007669"/>
    <property type="project" value="UniProtKB-KW"/>
</dbReference>
<dbReference type="PANTHER" id="PTHR11921">
    <property type="entry name" value="SUCCINATE DEHYDROGENASE IRON-SULFUR PROTEIN"/>
    <property type="match status" value="1"/>
</dbReference>
<dbReference type="InterPro" id="IPR017896">
    <property type="entry name" value="4Fe4S_Fe-S-bd"/>
</dbReference>
<sequence length="255" mass="29078">MSEEVTFRVFRGEPDADGEPFGRMENYTVELDEGMVVLDVIHRIQAEHAPDLSCRWNCKAGKCGSCSAEVNGKAKLMCMTRMEDVLKETPEGKPVLVKPMQAFPLTKDLVTDTNWAYETDRRITPINGPEESDWEFSQQEADRLQEFRSCIECMLCVNTCHVLREHKKFDEFAGPRFFVRLANLEMHPLDTENRIPEVKDDFGIGYCNITKCCTEVCPAGINITDNAIIPLKERVVTEYYDPLAMIARKLGKGRK</sequence>
<accession>A0A075FH61</accession>
<keyword evidence="10" id="KW-0411">Iron-sulfur</keyword>
<dbReference type="InterPro" id="IPR006058">
    <property type="entry name" value="2Fe2S_fd_BS"/>
</dbReference>
<dbReference type="GO" id="GO:0006099">
    <property type="term" value="P:tricarboxylic acid cycle"/>
    <property type="evidence" value="ECO:0007669"/>
    <property type="project" value="InterPro"/>
</dbReference>
<dbReference type="InterPro" id="IPR050573">
    <property type="entry name" value="SDH/FRD_Iron-Sulfur"/>
</dbReference>
<keyword evidence="8" id="KW-0560">Oxidoreductase</keyword>
<evidence type="ECO:0000256" key="2">
    <source>
        <dbReference type="ARBA" id="ARBA00001966"/>
    </source>
</evidence>
<dbReference type="Pfam" id="PF13085">
    <property type="entry name" value="Fer2_3"/>
    <property type="match status" value="1"/>
</dbReference>
<evidence type="ECO:0000256" key="9">
    <source>
        <dbReference type="ARBA" id="ARBA00023004"/>
    </source>
</evidence>
<comment type="pathway">
    <text evidence="3">Carbohydrate metabolism; tricarboxylic acid cycle.</text>
</comment>
<dbReference type="SUPFAM" id="SSF54292">
    <property type="entry name" value="2Fe-2S ferredoxin-like"/>
    <property type="match status" value="1"/>
</dbReference>
<dbReference type="InterPro" id="IPR036010">
    <property type="entry name" value="2Fe-2S_ferredoxin-like_sf"/>
</dbReference>
<comment type="cofactor">
    <cofactor evidence="2">
        <name>[4Fe-4S] cluster</name>
        <dbReference type="ChEBI" id="CHEBI:49883"/>
    </cofactor>
</comment>
<evidence type="ECO:0000256" key="10">
    <source>
        <dbReference type="ARBA" id="ARBA00023014"/>
    </source>
</evidence>
<dbReference type="Gene3D" id="3.10.20.30">
    <property type="match status" value="1"/>
</dbReference>
<dbReference type="GO" id="GO:0051537">
    <property type="term" value="F:2 iron, 2 sulfur cluster binding"/>
    <property type="evidence" value="ECO:0007669"/>
    <property type="project" value="UniProtKB-KW"/>
</dbReference>
<evidence type="ECO:0000259" key="12">
    <source>
        <dbReference type="PROSITE" id="PS51085"/>
    </source>
</evidence>
<protein>
    <submittedName>
        <fullName evidence="13">Succinate dehydrogenase and fumarate reductase iron-sulfur protein (SdhB)</fullName>
    </submittedName>
</protein>
<dbReference type="GO" id="GO:0046872">
    <property type="term" value="F:metal ion binding"/>
    <property type="evidence" value="ECO:0007669"/>
    <property type="project" value="UniProtKB-KW"/>
</dbReference>
<dbReference type="InterPro" id="IPR012675">
    <property type="entry name" value="Beta-grasp_dom_sf"/>
</dbReference>
<dbReference type="AlphaFoldDB" id="A0A075FH61"/>
<evidence type="ECO:0000256" key="6">
    <source>
        <dbReference type="ARBA" id="ARBA00022714"/>
    </source>
</evidence>
<organism evidence="13">
    <name type="scientific">uncultured marine group II/III euryarchaeote AD1000_02_G03</name>
    <dbReference type="NCBI Taxonomy" id="1457700"/>
    <lineage>
        <taxon>Archaea</taxon>
        <taxon>Methanobacteriati</taxon>
        <taxon>Methanobacteriota</taxon>
        <taxon>environmental samples</taxon>
    </lineage>
</organism>
<dbReference type="Gene3D" id="1.10.1060.10">
    <property type="entry name" value="Alpha-helical ferredoxin"/>
    <property type="match status" value="1"/>
</dbReference>
<evidence type="ECO:0000256" key="4">
    <source>
        <dbReference type="ARBA" id="ARBA00009433"/>
    </source>
</evidence>
<dbReference type="GO" id="GO:0009055">
    <property type="term" value="F:electron transfer activity"/>
    <property type="evidence" value="ECO:0007669"/>
    <property type="project" value="InterPro"/>
</dbReference>
<comment type="cofactor">
    <cofactor evidence="11">
        <name>[2Fe-2S] cluster</name>
        <dbReference type="ChEBI" id="CHEBI:190135"/>
    </cofactor>
</comment>
<dbReference type="GO" id="GO:0051539">
    <property type="term" value="F:4 iron, 4 sulfur cluster binding"/>
    <property type="evidence" value="ECO:0007669"/>
    <property type="project" value="UniProtKB-KW"/>
</dbReference>
<proteinExistence type="inferred from homology"/>
<evidence type="ECO:0000256" key="1">
    <source>
        <dbReference type="ARBA" id="ARBA00001927"/>
    </source>
</evidence>
<evidence type="ECO:0000256" key="5">
    <source>
        <dbReference type="ARBA" id="ARBA00022485"/>
    </source>
</evidence>
<dbReference type="EMBL" id="KF900306">
    <property type="protein sequence ID" value="AIE90363.1"/>
    <property type="molecule type" value="Genomic_DNA"/>
</dbReference>
<keyword evidence="5" id="KW-0004">4Fe-4S</keyword>